<dbReference type="EMBL" id="QJKJ01003662">
    <property type="protein sequence ID" value="RDX97415.1"/>
    <property type="molecule type" value="Genomic_DNA"/>
</dbReference>
<evidence type="ECO:0000313" key="3">
    <source>
        <dbReference type="EMBL" id="RDX97415.1"/>
    </source>
</evidence>
<feature type="non-terminal residue" evidence="3">
    <location>
        <position position="1"/>
    </location>
</feature>
<dbReference type="PANTHER" id="PTHR46249">
    <property type="entry name" value="CCHC-TYPE DOMAIN-CONTAINING PROTEIN-RELATED"/>
    <property type="match status" value="1"/>
</dbReference>
<organism evidence="3 4">
    <name type="scientific">Mucuna pruriens</name>
    <name type="common">Velvet bean</name>
    <name type="synonym">Dolichos pruriens</name>
    <dbReference type="NCBI Taxonomy" id="157652"/>
    <lineage>
        <taxon>Eukaryota</taxon>
        <taxon>Viridiplantae</taxon>
        <taxon>Streptophyta</taxon>
        <taxon>Embryophyta</taxon>
        <taxon>Tracheophyta</taxon>
        <taxon>Spermatophyta</taxon>
        <taxon>Magnoliopsida</taxon>
        <taxon>eudicotyledons</taxon>
        <taxon>Gunneridae</taxon>
        <taxon>Pentapetalae</taxon>
        <taxon>rosids</taxon>
        <taxon>fabids</taxon>
        <taxon>Fabales</taxon>
        <taxon>Fabaceae</taxon>
        <taxon>Papilionoideae</taxon>
        <taxon>50 kb inversion clade</taxon>
        <taxon>NPAAA clade</taxon>
        <taxon>indigoferoid/millettioid clade</taxon>
        <taxon>Phaseoleae</taxon>
        <taxon>Mucuna</taxon>
    </lineage>
</organism>
<name>A0A371H3R9_MUCPR</name>
<reference evidence="3" key="1">
    <citation type="submission" date="2018-05" db="EMBL/GenBank/DDBJ databases">
        <title>Draft genome of Mucuna pruriens seed.</title>
        <authorList>
            <person name="Nnadi N.E."/>
            <person name="Vos R."/>
            <person name="Hasami M.H."/>
            <person name="Devisetty U.K."/>
            <person name="Aguiy J.C."/>
        </authorList>
    </citation>
    <scope>NUCLEOTIDE SEQUENCE [LARGE SCALE GENOMIC DNA]</scope>
    <source>
        <strain evidence="3">JCA_2017</strain>
    </source>
</reference>
<feature type="region of interest" description="Disordered" evidence="1">
    <location>
        <begin position="1"/>
        <end position="21"/>
    </location>
</feature>
<evidence type="ECO:0000256" key="1">
    <source>
        <dbReference type="SAM" id="MobiDB-lite"/>
    </source>
</evidence>
<dbReference type="Pfam" id="PF24496">
    <property type="entry name" value="DUF7588"/>
    <property type="match status" value="1"/>
</dbReference>
<keyword evidence="4" id="KW-1185">Reference proteome</keyword>
<dbReference type="OrthoDB" id="1459757at2759"/>
<feature type="non-terminal residue" evidence="3">
    <location>
        <position position="279"/>
    </location>
</feature>
<feature type="compositionally biased region" description="Polar residues" evidence="1">
    <location>
        <begin position="1"/>
        <end position="12"/>
    </location>
</feature>
<dbReference type="Proteomes" id="UP000257109">
    <property type="component" value="Unassembled WGS sequence"/>
</dbReference>
<comment type="caution">
    <text evidence="3">The sequence shown here is derived from an EMBL/GenBank/DDBJ whole genome shotgun (WGS) entry which is preliminary data.</text>
</comment>
<dbReference type="InterPro" id="IPR056010">
    <property type="entry name" value="DUF7588"/>
</dbReference>
<sequence length="279" mass="33095">TTSNIPRTTYQQELEDDQKSIQSPTYSSINESYDREWFFRHYKGEKRQQIQDKFYKFIEKAKINILFFDWFHAYTIRENIEYPRQTEIIGDLNVITTWQIKDGELIQFELPPTTQYLLPKVKDSNDKPVLATPFKTKDINEEITPKDIKSLMEQANYTNKYLQVIGESIGKEKIFTKLKDKEATPSHVQIEKPLFKPFKVSEKAKQKFKELRKQNFTKEEVGDSNSELLTKINSLLRTIPEIPQTSEDSHKIRTRQTSKLINIIEKEMIRLQIKHLKML</sequence>
<evidence type="ECO:0000313" key="4">
    <source>
        <dbReference type="Proteomes" id="UP000257109"/>
    </source>
</evidence>
<dbReference type="PANTHER" id="PTHR46249:SF29">
    <property type="entry name" value="VIRAL MOVEMENT PROTEIN"/>
    <property type="match status" value="1"/>
</dbReference>
<protein>
    <recommendedName>
        <fullName evidence="2">DUF7588 domain-containing protein</fullName>
    </recommendedName>
</protein>
<gene>
    <name evidence="3" type="ORF">CR513_19811</name>
</gene>
<feature type="domain" description="DUF7588" evidence="2">
    <location>
        <begin position="33"/>
        <end position="83"/>
    </location>
</feature>
<dbReference type="AlphaFoldDB" id="A0A371H3R9"/>
<proteinExistence type="predicted"/>
<accession>A0A371H3R9</accession>
<evidence type="ECO:0000259" key="2">
    <source>
        <dbReference type="Pfam" id="PF24496"/>
    </source>
</evidence>